<evidence type="ECO:0000313" key="2">
    <source>
        <dbReference type="EnsemblPlants" id="Kaladp0072s0096.1.v1.1.CDS.1"/>
    </source>
</evidence>
<dbReference type="AlphaFoldDB" id="A0A7N0UNB1"/>
<organism evidence="2 3">
    <name type="scientific">Kalanchoe fedtschenkoi</name>
    <name type="common">Lavender scallops</name>
    <name type="synonym">South American air plant</name>
    <dbReference type="NCBI Taxonomy" id="63787"/>
    <lineage>
        <taxon>Eukaryota</taxon>
        <taxon>Viridiplantae</taxon>
        <taxon>Streptophyta</taxon>
        <taxon>Embryophyta</taxon>
        <taxon>Tracheophyta</taxon>
        <taxon>Spermatophyta</taxon>
        <taxon>Magnoliopsida</taxon>
        <taxon>eudicotyledons</taxon>
        <taxon>Gunneridae</taxon>
        <taxon>Pentapetalae</taxon>
        <taxon>Saxifragales</taxon>
        <taxon>Crassulaceae</taxon>
        <taxon>Kalanchoe</taxon>
    </lineage>
</organism>
<evidence type="ECO:0000313" key="3">
    <source>
        <dbReference type="Proteomes" id="UP000594263"/>
    </source>
</evidence>
<reference evidence="2" key="1">
    <citation type="submission" date="2021-01" db="UniProtKB">
        <authorList>
            <consortium name="EnsemblPlants"/>
        </authorList>
    </citation>
    <scope>IDENTIFICATION</scope>
</reference>
<accession>A0A7N0UNB1</accession>
<evidence type="ECO:0000256" key="1">
    <source>
        <dbReference type="SAM" id="MobiDB-lite"/>
    </source>
</evidence>
<dbReference type="Proteomes" id="UP000594263">
    <property type="component" value="Unplaced"/>
</dbReference>
<dbReference type="EnsemblPlants" id="Kaladp0072s0096.1.v1.1">
    <property type="protein sequence ID" value="Kaladp0072s0096.1.v1.1.CDS.1"/>
    <property type="gene ID" value="Kaladp0072s0096.v1.1"/>
</dbReference>
<dbReference type="Gramene" id="Kaladp0072s0096.1.v1.1">
    <property type="protein sequence ID" value="Kaladp0072s0096.1.v1.1.CDS.1"/>
    <property type="gene ID" value="Kaladp0072s0096.v1.1"/>
</dbReference>
<feature type="region of interest" description="Disordered" evidence="1">
    <location>
        <begin position="22"/>
        <end position="58"/>
    </location>
</feature>
<sequence>MRRKPRSGDFVETGFDRAFGRREKKAKSLRHLGVGVPPGRADKSSSTSRADEVSSLARSMRVRQAAQEFSVQPDKGQQNHHKRVPERLIAISLTHTSRYLHFTYRIGAITKINPPVELR</sequence>
<name>A0A7N0UNB1_KALFE</name>
<protein>
    <submittedName>
        <fullName evidence="2">Uncharacterized protein</fullName>
    </submittedName>
</protein>
<keyword evidence="3" id="KW-1185">Reference proteome</keyword>
<proteinExistence type="predicted"/>